<dbReference type="SUPFAM" id="SSF55083">
    <property type="entry name" value="6-hydroxymethyl-7,8-dihydropterin pyrophosphokinase, HPPK"/>
    <property type="match status" value="1"/>
</dbReference>
<evidence type="ECO:0000313" key="11">
    <source>
        <dbReference type="Proteomes" id="UP001231370"/>
    </source>
</evidence>
<dbReference type="Pfam" id="PF01288">
    <property type="entry name" value="HPPK"/>
    <property type="match status" value="1"/>
</dbReference>
<dbReference type="InterPro" id="IPR000550">
    <property type="entry name" value="Hppk"/>
</dbReference>
<keyword evidence="6" id="KW-0418">Kinase</keyword>
<keyword evidence="4 10" id="KW-0808">Transferase</keyword>
<dbReference type="EC" id="2.7.6.3" evidence="3"/>
<evidence type="ECO:0000256" key="3">
    <source>
        <dbReference type="ARBA" id="ARBA00013253"/>
    </source>
</evidence>
<reference evidence="10 11" key="1">
    <citation type="submission" date="2023-01" db="EMBL/GenBank/DDBJ databases">
        <title>Novel diversity within Roseofilum (Cyanobacteria; Desertifilaceae) from marine benthic mats with descriptions of four novel species.</title>
        <authorList>
            <person name="Wang Y."/>
            <person name="Berthold D.E."/>
            <person name="Hu J."/>
            <person name="Lefler F.W."/>
            <person name="Laughinghouse H.D. IV."/>
        </authorList>
    </citation>
    <scope>NUCLEOTIDE SEQUENCE [LARGE SCALE GENOMIC DNA]</scope>
    <source>
        <strain evidence="10 11">BLCC-M91</strain>
    </source>
</reference>
<keyword evidence="11" id="KW-1185">Reference proteome</keyword>
<protein>
    <recommendedName>
        <fullName evidence="3">2-amino-4-hydroxy-6-hydroxymethyldihydropteridine diphosphokinase</fullName>
        <ecNumber evidence="3">2.7.6.3</ecNumber>
    </recommendedName>
</protein>
<dbReference type="CDD" id="cd00483">
    <property type="entry name" value="HPPK"/>
    <property type="match status" value="1"/>
</dbReference>
<comment type="caution">
    <text evidence="10">The sequence shown here is derived from an EMBL/GenBank/DDBJ whole genome shotgun (WGS) entry which is preliminary data.</text>
</comment>
<sequence>MVTSNYGEAQTSSRSAIALGSNLGDSKATFDSTLNLLDETAGITVQTCSSYYRTLPIGPSQPDFLNACAILRVELTPQALLKILLDIERHFGRVRRERWGPRTLDLDILLFEDLVLSTPELQIPHPCMTQRAFVLVPLAEIASKWIEPVSGEAIAQLVEKVDCSGVSLSIKQD</sequence>
<dbReference type="RefSeq" id="WP_283761045.1">
    <property type="nucleotide sequence ID" value="NZ_JAQPOK010000016.1"/>
</dbReference>
<name>A0ABT7BEV5_9CYAN</name>
<keyword evidence="7" id="KW-0067">ATP-binding</keyword>
<evidence type="ECO:0000256" key="5">
    <source>
        <dbReference type="ARBA" id="ARBA00022741"/>
    </source>
</evidence>
<comment type="pathway">
    <text evidence="2">Cofactor biosynthesis; tetrahydrofolate biosynthesis; 2-amino-4-hydroxy-6-hydroxymethyl-7,8-dihydropteridine diphosphate from 7,8-dihydroneopterin triphosphate: step 4/4.</text>
</comment>
<dbReference type="PANTHER" id="PTHR43071:SF1">
    <property type="entry name" value="2-AMINO-4-HYDROXY-6-HYDROXYMETHYLDIHYDROPTERIDINE PYROPHOSPHOKINASE"/>
    <property type="match status" value="1"/>
</dbReference>
<dbReference type="NCBIfam" id="TIGR01498">
    <property type="entry name" value="folK"/>
    <property type="match status" value="1"/>
</dbReference>
<dbReference type="EMBL" id="JAQPOK010000016">
    <property type="protein sequence ID" value="MDJ1177717.1"/>
    <property type="molecule type" value="Genomic_DNA"/>
</dbReference>
<dbReference type="PROSITE" id="PS00794">
    <property type="entry name" value="HPPK"/>
    <property type="match status" value="1"/>
</dbReference>
<evidence type="ECO:0000256" key="8">
    <source>
        <dbReference type="ARBA" id="ARBA00022909"/>
    </source>
</evidence>
<dbReference type="GO" id="GO:0003848">
    <property type="term" value="F:2-amino-4-hydroxy-6-hydroxymethyldihydropteridine diphosphokinase activity"/>
    <property type="evidence" value="ECO:0007669"/>
    <property type="project" value="UniProtKB-EC"/>
</dbReference>
<evidence type="ECO:0000313" key="10">
    <source>
        <dbReference type="EMBL" id="MDJ1177717.1"/>
    </source>
</evidence>
<feature type="domain" description="7,8-dihydro-6-hydroxymethylpterin-pyrophosphokinase" evidence="9">
    <location>
        <begin position="98"/>
        <end position="109"/>
    </location>
</feature>
<evidence type="ECO:0000256" key="1">
    <source>
        <dbReference type="ARBA" id="ARBA00000198"/>
    </source>
</evidence>
<keyword evidence="8" id="KW-0289">Folate biosynthesis</keyword>
<organism evidence="10 11">
    <name type="scientific">Roseofilum halophilum BLCC-M91</name>
    <dbReference type="NCBI Taxonomy" id="3022259"/>
    <lineage>
        <taxon>Bacteria</taxon>
        <taxon>Bacillati</taxon>
        <taxon>Cyanobacteriota</taxon>
        <taxon>Cyanophyceae</taxon>
        <taxon>Desertifilales</taxon>
        <taxon>Desertifilaceae</taxon>
        <taxon>Roseofilum</taxon>
        <taxon>Roseofilum halophilum</taxon>
    </lineage>
</organism>
<keyword evidence="5" id="KW-0547">Nucleotide-binding</keyword>
<gene>
    <name evidence="10" type="primary">folK</name>
    <name evidence="10" type="ORF">PJF56_02450</name>
</gene>
<dbReference type="PANTHER" id="PTHR43071">
    <property type="entry name" value="2-AMINO-4-HYDROXY-6-HYDROXYMETHYLDIHYDROPTERIDINE PYROPHOSPHOKINASE"/>
    <property type="match status" value="1"/>
</dbReference>
<dbReference type="Proteomes" id="UP001231370">
    <property type="component" value="Unassembled WGS sequence"/>
</dbReference>
<evidence type="ECO:0000256" key="4">
    <source>
        <dbReference type="ARBA" id="ARBA00022679"/>
    </source>
</evidence>
<evidence type="ECO:0000256" key="6">
    <source>
        <dbReference type="ARBA" id="ARBA00022777"/>
    </source>
</evidence>
<evidence type="ECO:0000256" key="7">
    <source>
        <dbReference type="ARBA" id="ARBA00022840"/>
    </source>
</evidence>
<accession>A0ABT7BEV5</accession>
<dbReference type="InterPro" id="IPR035907">
    <property type="entry name" value="Hppk_sf"/>
</dbReference>
<dbReference type="Gene3D" id="3.30.70.560">
    <property type="entry name" value="7,8-Dihydro-6-hydroxymethylpterin-pyrophosphokinase HPPK"/>
    <property type="match status" value="1"/>
</dbReference>
<comment type="catalytic activity">
    <reaction evidence="1">
        <text>6-hydroxymethyl-7,8-dihydropterin + ATP = (7,8-dihydropterin-6-yl)methyl diphosphate + AMP + H(+)</text>
        <dbReference type="Rhea" id="RHEA:11412"/>
        <dbReference type="ChEBI" id="CHEBI:15378"/>
        <dbReference type="ChEBI" id="CHEBI:30616"/>
        <dbReference type="ChEBI" id="CHEBI:44841"/>
        <dbReference type="ChEBI" id="CHEBI:72950"/>
        <dbReference type="ChEBI" id="CHEBI:456215"/>
        <dbReference type="EC" id="2.7.6.3"/>
    </reaction>
</comment>
<evidence type="ECO:0000259" key="9">
    <source>
        <dbReference type="PROSITE" id="PS00794"/>
    </source>
</evidence>
<evidence type="ECO:0000256" key="2">
    <source>
        <dbReference type="ARBA" id="ARBA00005051"/>
    </source>
</evidence>
<proteinExistence type="predicted"/>